<proteinExistence type="predicted"/>
<dbReference type="GO" id="GO:0008703">
    <property type="term" value="F:5-amino-6-(5-phosphoribosylamino)uracil reductase activity"/>
    <property type="evidence" value="ECO:0007669"/>
    <property type="project" value="InterPro"/>
</dbReference>
<evidence type="ECO:0000259" key="1">
    <source>
        <dbReference type="Pfam" id="PF01872"/>
    </source>
</evidence>
<dbReference type="InterPro" id="IPR050765">
    <property type="entry name" value="Riboflavin_Biosynth_HTPR"/>
</dbReference>
<dbReference type="GO" id="GO:0009231">
    <property type="term" value="P:riboflavin biosynthetic process"/>
    <property type="evidence" value="ECO:0007669"/>
    <property type="project" value="InterPro"/>
</dbReference>
<dbReference type="GO" id="GO:0016301">
    <property type="term" value="F:kinase activity"/>
    <property type="evidence" value="ECO:0007669"/>
    <property type="project" value="UniProtKB-KW"/>
</dbReference>
<protein>
    <submittedName>
        <fullName evidence="2">Diacylglycerol kinase</fullName>
    </submittedName>
</protein>
<dbReference type="PANTHER" id="PTHR38011:SF11">
    <property type="entry name" value="2,5-DIAMINO-6-RIBOSYLAMINO-4(3H)-PYRIMIDINONE 5'-PHOSPHATE REDUCTASE"/>
    <property type="match status" value="1"/>
</dbReference>
<dbReference type="EMBL" id="CP025938">
    <property type="protein sequence ID" value="AUS05302.1"/>
    <property type="molecule type" value="Genomic_DNA"/>
</dbReference>
<name>A0A2I7SHC1_9FLAO</name>
<accession>A0A2I7SHC1</accession>
<feature type="domain" description="Bacterial bifunctional deaminase-reductase C-terminal" evidence="1">
    <location>
        <begin position="7"/>
        <end position="169"/>
    </location>
</feature>
<organism evidence="2 3">
    <name type="scientific">Pseudotamlana carrageenivorans</name>
    <dbReference type="NCBI Taxonomy" id="2069432"/>
    <lineage>
        <taxon>Bacteria</taxon>
        <taxon>Pseudomonadati</taxon>
        <taxon>Bacteroidota</taxon>
        <taxon>Flavobacteriia</taxon>
        <taxon>Flavobacteriales</taxon>
        <taxon>Flavobacteriaceae</taxon>
        <taxon>Pseudotamlana</taxon>
    </lineage>
</organism>
<dbReference type="Pfam" id="PF01872">
    <property type="entry name" value="RibD_C"/>
    <property type="match status" value="1"/>
</dbReference>
<keyword evidence="2" id="KW-0808">Transferase</keyword>
<reference evidence="3" key="1">
    <citation type="submission" date="2018-01" db="EMBL/GenBank/DDBJ databases">
        <title>Complete genome of Tamlana sp. UJ94.</title>
        <authorList>
            <person name="Jung J."/>
            <person name="Chung D."/>
            <person name="Bae S.S."/>
            <person name="Baek K."/>
        </authorList>
    </citation>
    <scope>NUCLEOTIDE SEQUENCE [LARGE SCALE GENOMIC DNA]</scope>
    <source>
        <strain evidence="3">UJ94</strain>
    </source>
</reference>
<evidence type="ECO:0000313" key="2">
    <source>
        <dbReference type="EMBL" id="AUS05302.1"/>
    </source>
</evidence>
<sequence length="181" mass="20452">MITKNSVFIATSLDGYIADKNGRIDWLNSIPNPDNDDMGYMAYSNTIDALVMGRKTFETVRGFDVDWPYDKPVFVLSNTLKEIPESHKDKAFLVKGTPIEILDQIHKKGFNKLYVDGGTTIRSFLQADLIDEMILTTIPVLLGGGASLFTELPNLLNFELIGTKTYLNQLTQNHYKRKKTK</sequence>
<dbReference type="Gene3D" id="3.40.430.10">
    <property type="entry name" value="Dihydrofolate Reductase, subunit A"/>
    <property type="match status" value="1"/>
</dbReference>
<dbReference type="PANTHER" id="PTHR38011">
    <property type="entry name" value="DIHYDROFOLATE REDUCTASE FAMILY PROTEIN (AFU_ORTHOLOGUE AFUA_8G06820)"/>
    <property type="match status" value="1"/>
</dbReference>
<dbReference type="Proteomes" id="UP000236592">
    <property type="component" value="Chromosome"/>
</dbReference>
<dbReference type="InterPro" id="IPR024072">
    <property type="entry name" value="DHFR-like_dom_sf"/>
</dbReference>
<dbReference type="KEGG" id="taj:C1A40_07355"/>
<keyword evidence="3" id="KW-1185">Reference proteome</keyword>
<evidence type="ECO:0000313" key="3">
    <source>
        <dbReference type="Proteomes" id="UP000236592"/>
    </source>
</evidence>
<dbReference type="AlphaFoldDB" id="A0A2I7SHC1"/>
<dbReference type="RefSeq" id="WP_102995344.1">
    <property type="nucleotide sequence ID" value="NZ_CP025938.1"/>
</dbReference>
<dbReference type="SUPFAM" id="SSF53597">
    <property type="entry name" value="Dihydrofolate reductase-like"/>
    <property type="match status" value="1"/>
</dbReference>
<dbReference type="OrthoDB" id="195113at2"/>
<keyword evidence="2" id="KW-0418">Kinase</keyword>
<dbReference type="InterPro" id="IPR002734">
    <property type="entry name" value="RibDG_C"/>
</dbReference>
<gene>
    <name evidence="2" type="ORF">C1A40_07355</name>
</gene>